<dbReference type="PANTHER" id="PTHR22781">
    <property type="entry name" value="DELTA ADAPTIN-RELATED"/>
    <property type="match status" value="1"/>
</dbReference>
<organism evidence="7 8">
    <name type="scientific">Hermanssonia centrifuga</name>
    <dbReference type="NCBI Taxonomy" id="98765"/>
    <lineage>
        <taxon>Eukaryota</taxon>
        <taxon>Fungi</taxon>
        <taxon>Dikarya</taxon>
        <taxon>Basidiomycota</taxon>
        <taxon>Agaricomycotina</taxon>
        <taxon>Agaricomycetes</taxon>
        <taxon>Polyporales</taxon>
        <taxon>Meruliaceae</taxon>
        <taxon>Hermanssonia</taxon>
    </lineage>
</organism>
<name>A0A2R6NJR9_9APHY</name>
<dbReference type="OrthoDB" id="10264595at2759"/>
<dbReference type="AlphaFoldDB" id="A0A2R6NJR9"/>
<comment type="subcellular location">
    <subcellularLocation>
        <location evidence="1">Endomembrane system</location>
    </subcellularLocation>
</comment>
<reference evidence="7 8" key="1">
    <citation type="submission" date="2018-02" db="EMBL/GenBank/DDBJ databases">
        <title>Genome sequence of the basidiomycete white-rot fungus Phlebia centrifuga.</title>
        <authorList>
            <person name="Granchi Z."/>
            <person name="Peng M."/>
            <person name="de Vries R.P."/>
            <person name="Hilden K."/>
            <person name="Makela M.R."/>
            <person name="Grigoriev I."/>
            <person name="Riley R."/>
        </authorList>
    </citation>
    <scope>NUCLEOTIDE SEQUENCE [LARGE SCALE GENOMIC DNA]</scope>
    <source>
        <strain evidence="7 8">FBCC195</strain>
    </source>
</reference>
<evidence type="ECO:0000256" key="1">
    <source>
        <dbReference type="ARBA" id="ARBA00004308"/>
    </source>
</evidence>
<evidence type="ECO:0000256" key="6">
    <source>
        <dbReference type="ARBA" id="ARBA00023136"/>
    </source>
</evidence>
<evidence type="ECO:0000256" key="5">
    <source>
        <dbReference type="ARBA" id="ARBA00022927"/>
    </source>
</evidence>
<dbReference type="GO" id="GO:0030123">
    <property type="term" value="C:AP-3 adaptor complex"/>
    <property type="evidence" value="ECO:0007669"/>
    <property type="project" value="InterPro"/>
</dbReference>
<dbReference type="Gene3D" id="1.25.10.10">
    <property type="entry name" value="Leucine-rich Repeat Variant"/>
    <property type="match status" value="1"/>
</dbReference>
<dbReference type="EMBL" id="MLYV02001153">
    <property type="protein sequence ID" value="PSR72551.1"/>
    <property type="molecule type" value="Genomic_DNA"/>
</dbReference>
<keyword evidence="4" id="KW-0677">Repeat</keyword>
<dbReference type="GO" id="GO:0006896">
    <property type="term" value="P:Golgi to vacuole transport"/>
    <property type="evidence" value="ECO:0007669"/>
    <property type="project" value="TreeGrafter"/>
</dbReference>
<dbReference type="Proteomes" id="UP000186601">
    <property type="component" value="Unassembled WGS sequence"/>
</dbReference>
<evidence type="ECO:0000256" key="2">
    <source>
        <dbReference type="ARBA" id="ARBA00006613"/>
    </source>
</evidence>
<dbReference type="PANTHER" id="PTHR22781:SF12">
    <property type="entry name" value="AP-3 COMPLEX SUBUNIT DELTA-1"/>
    <property type="match status" value="1"/>
</dbReference>
<keyword evidence="8" id="KW-1185">Reference proteome</keyword>
<dbReference type="STRING" id="98765.A0A2R6NJR9"/>
<keyword evidence="3" id="KW-0813">Transport</keyword>
<proteinExistence type="inferred from homology"/>
<keyword evidence="6" id="KW-0472">Membrane</keyword>
<dbReference type="GO" id="GO:0010008">
    <property type="term" value="C:endosome membrane"/>
    <property type="evidence" value="ECO:0007669"/>
    <property type="project" value="TreeGrafter"/>
</dbReference>
<evidence type="ECO:0000313" key="7">
    <source>
        <dbReference type="EMBL" id="PSR72551.1"/>
    </source>
</evidence>
<dbReference type="GO" id="GO:0006623">
    <property type="term" value="P:protein targeting to vacuole"/>
    <property type="evidence" value="ECO:0007669"/>
    <property type="project" value="TreeGrafter"/>
</dbReference>
<protein>
    <submittedName>
        <fullName evidence="7">Uncharacterized protein</fullName>
    </submittedName>
</protein>
<dbReference type="InterPro" id="IPR011989">
    <property type="entry name" value="ARM-like"/>
</dbReference>
<keyword evidence="5" id="KW-0653">Protein transport</keyword>
<gene>
    <name evidence="7" type="ORF">PHLCEN_2v11544</name>
</gene>
<sequence length="70" mass="8379">MWERTLQDLIRGLRANKKDEAKFITQAVDEIRKEIRSKDMELKAAAALKLTYVRVQYHCSSEWDWIEVRP</sequence>
<comment type="similarity">
    <text evidence="2">Belongs to the adaptor complexes large subunit family.</text>
</comment>
<evidence type="ECO:0000256" key="3">
    <source>
        <dbReference type="ARBA" id="ARBA00022448"/>
    </source>
</evidence>
<comment type="caution">
    <text evidence="7">The sequence shown here is derived from an EMBL/GenBank/DDBJ whole genome shotgun (WGS) entry which is preliminary data.</text>
</comment>
<accession>A0A2R6NJR9</accession>
<evidence type="ECO:0000256" key="4">
    <source>
        <dbReference type="ARBA" id="ARBA00022737"/>
    </source>
</evidence>
<dbReference type="InterPro" id="IPR017105">
    <property type="entry name" value="AP3_complex_dsu"/>
</dbReference>
<evidence type="ECO:0000313" key="8">
    <source>
        <dbReference type="Proteomes" id="UP000186601"/>
    </source>
</evidence>